<dbReference type="Gene3D" id="3.40.50.1980">
    <property type="entry name" value="Nitrogenase molybdenum iron protein domain"/>
    <property type="match status" value="2"/>
</dbReference>
<evidence type="ECO:0000313" key="4">
    <source>
        <dbReference type="Proteomes" id="UP000241447"/>
    </source>
</evidence>
<keyword evidence="1" id="KW-0732">Signal</keyword>
<feature type="signal peptide" evidence="1">
    <location>
        <begin position="1"/>
        <end position="18"/>
    </location>
</feature>
<dbReference type="Proteomes" id="UP000241447">
    <property type="component" value="Plasmid pCBLh4a"/>
</dbReference>
<dbReference type="PROSITE" id="PS50983">
    <property type="entry name" value="FE_B12_PBP"/>
    <property type="match status" value="1"/>
</dbReference>
<dbReference type="SUPFAM" id="SSF53807">
    <property type="entry name" value="Helical backbone' metal receptor"/>
    <property type="match status" value="1"/>
</dbReference>
<dbReference type="InterPro" id="IPR002491">
    <property type="entry name" value="ABC_transptr_periplasmic_BD"/>
</dbReference>
<proteinExistence type="predicted"/>
<dbReference type="EMBL" id="CP028472">
    <property type="protein sequence ID" value="AVW89902.1"/>
    <property type="molecule type" value="Genomic_DNA"/>
</dbReference>
<dbReference type="AlphaFoldDB" id="A0A2R4LYG3"/>
<sequence>MRSTFFALALALPTAAAAQSYPDAQAIVAIGGPVTETIFALGEGARVIARDTTSLYPEAVTALPDVGYMRQLSAEGVLSVGPDLIVTRDTAGPPETLDQLRAASIPVVSIHDSFTKEAVLDNVTAIGAAIGAEEAAATLHATIATQFVNLEASLAKQTERPRILFILSNQAGRLNVAGAQTGANGIIEMAGGENVMAAAFNGYKIMGDEALIEAAPDVVVMMTGEADHEGRADEIFALPALAQSPAAAHGRFVQIDPAAMGFGPRTALFAQNLHDALVETPSPSKAAD</sequence>
<dbReference type="Pfam" id="PF01497">
    <property type="entry name" value="Peripla_BP_2"/>
    <property type="match status" value="1"/>
</dbReference>
<dbReference type="PANTHER" id="PTHR30535:SF4">
    <property type="entry name" value="HEMIN-BINDING PERIPLASMIC PROTEIN HMUT"/>
    <property type="match status" value="1"/>
</dbReference>
<dbReference type="KEGG" id="cbak:DA792_01580"/>
<protein>
    <submittedName>
        <fullName evidence="3">Hemin ABC transporter substrate-binding protein</fullName>
    </submittedName>
</protein>
<evidence type="ECO:0000313" key="3">
    <source>
        <dbReference type="EMBL" id="AVW89902.1"/>
    </source>
</evidence>
<name>A0A2R4LYG3_9RHOB</name>
<accession>A0A2R4LYG3</accession>
<gene>
    <name evidence="3" type="ORF">DA792_01580</name>
</gene>
<organism evidence="3 4">
    <name type="scientific">Celeribacter baekdonensis</name>
    <dbReference type="NCBI Taxonomy" id="875171"/>
    <lineage>
        <taxon>Bacteria</taxon>
        <taxon>Pseudomonadati</taxon>
        <taxon>Pseudomonadota</taxon>
        <taxon>Alphaproteobacteria</taxon>
        <taxon>Rhodobacterales</taxon>
        <taxon>Roseobacteraceae</taxon>
        <taxon>Celeribacter</taxon>
    </lineage>
</organism>
<keyword evidence="3" id="KW-0614">Plasmid</keyword>
<dbReference type="OrthoDB" id="9797736at2"/>
<evidence type="ECO:0000259" key="2">
    <source>
        <dbReference type="PROSITE" id="PS50983"/>
    </source>
</evidence>
<dbReference type="RefSeq" id="WP_107717804.1">
    <property type="nucleotide sequence ID" value="NZ_CP028472.1"/>
</dbReference>
<feature type="domain" description="Fe/B12 periplasmic-binding" evidence="2">
    <location>
        <begin position="26"/>
        <end position="285"/>
    </location>
</feature>
<dbReference type="InterPro" id="IPR050902">
    <property type="entry name" value="ABC_Transporter_SBP"/>
</dbReference>
<reference evidence="3 4" key="1">
    <citation type="submission" date="2018-03" db="EMBL/GenBank/DDBJ databases">
        <title>The Complete Genome of Celeribacter baekdonensis strain LH4, a Thiosulfate-Oxidizing Alphaproteobacterium Isolated from Gulf of Mexico Continental Slope Sediments.</title>
        <authorList>
            <person name="Flood B.E."/>
            <person name="Bailey J.V."/>
            <person name="Leprich D."/>
        </authorList>
    </citation>
    <scope>NUCLEOTIDE SEQUENCE [LARGE SCALE GENOMIC DNA]</scope>
    <source>
        <strain evidence="3 4">LH4</strain>
        <plasmid evidence="4">Plasmid pcblh4a</plasmid>
    </source>
</reference>
<evidence type="ECO:0000256" key="1">
    <source>
        <dbReference type="SAM" id="SignalP"/>
    </source>
</evidence>
<dbReference type="PANTHER" id="PTHR30535">
    <property type="entry name" value="VITAMIN B12-BINDING PROTEIN"/>
    <property type="match status" value="1"/>
</dbReference>
<feature type="chain" id="PRO_5015361968" evidence="1">
    <location>
        <begin position="19"/>
        <end position="288"/>
    </location>
</feature>
<geneLocation type="plasmid" evidence="4">
    <name>pcblh4a</name>
</geneLocation>